<organism evidence="2 3">
    <name type="scientific">Diplocarpon coronariae</name>
    <dbReference type="NCBI Taxonomy" id="2795749"/>
    <lineage>
        <taxon>Eukaryota</taxon>
        <taxon>Fungi</taxon>
        <taxon>Dikarya</taxon>
        <taxon>Ascomycota</taxon>
        <taxon>Pezizomycotina</taxon>
        <taxon>Leotiomycetes</taxon>
        <taxon>Helotiales</taxon>
        <taxon>Drepanopezizaceae</taxon>
        <taxon>Diplocarpon</taxon>
    </lineage>
</organism>
<proteinExistence type="predicted"/>
<feature type="region of interest" description="Disordered" evidence="1">
    <location>
        <begin position="719"/>
        <end position="801"/>
    </location>
</feature>
<reference evidence="2 3" key="1">
    <citation type="submission" date="2017-04" db="EMBL/GenBank/DDBJ databases">
        <title>Draft genome sequence of Marssonina coronaria NL1: causal agent of apple blotch.</title>
        <authorList>
            <person name="Cheng Q."/>
        </authorList>
    </citation>
    <scope>NUCLEOTIDE SEQUENCE [LARGE SCALE GENOMIC DNA]</scope>
    <source>
        <strain evidence="2 3">NL1</strain>
    </source>
</reference>
<feature type="compositionally biased region" description="Polar residues" evidence="1">
    <location>
        <begin position="408"/>
        <end position="418"/>
    </location>
</feature>
<dbReference type="STRING" id="503106.A0A218YZE2"/>
<evidence type="ECO:0000256" key="1">
    <source>
        <dbReference type="SAM" id="MobiDB-lite"/>
    </source>
</evidence>
<feature type="compositionally biased region" description="Low complexity" evidence="1">
    <location>
        <begin position="762"/>
        <end position="781"/>
    </location>
</feature>
<sequence length="827" mass="89992">MPFGFKHSNRSKQGLLEPAVSAEGIGSSLATPTSAADESDLALREAFDGQQSPLQLQLQSPSPSPSPSQSPSQEAQPYTAYSVAPDLDDLRRQHRTADFPTKSPSTRYHPSGGGQSPNSSARTDELALDSQRQQHQQQQQQQQQYRAAQLPPVYRHKKSKSLFDRMRPSKHSESKNPPAISTHDNSTGLARRPSNRQVAPLLGTTLQDSRLYLPSPLEGNEDDGGLNSYLPGEAQAHSLLEGDRQHSIRPAQADSESPNDPPGEEQQLYDYPKPESGAQSYYHSQDRAHKPKVNVLPTSLTIGDYRQQAPETTSLLSYESPRDSREENPRPVSVQSNEPSPASDQQQHQDQPTRTASAPQGPRPSSQYSMAPSGGSSGNRRAGDPKQTTQGAPGGQPESRDGAPPNHSRGQFSGNQPHTAGMGPVPSSSVSGPGYRGGLPQREYSGTGGGEQGRSTPPPAGGDRDLPELYKDLMNKYKKVKGLYFEKTSQVEQLQNTLANQRLSQSRTSLDDSEYMTRFQRLDGAAINLAFNIRKDWRAVPSWLAQSVNQDATKTGKQEMIAVGRACITKFLVDGIFHRTLHPGLEPGLGLRLKNVEQNIRRFSPALNSQEESEALTAKIVQWRLATFEGLRDVLGSPESEERRNEFSRNATKELTESLRSFLHDPCPPGIWESAHMIVDIAVGIASNLSLESRDISICYPMPGDMVQPSIMKIEGQVPVLDNPGSETADNDSVSMGSGDRDDKEDKPESKSRKEKTKSGILSAMMGGSSGPSSKKSSLGAAVPETSSEGKKLPGEDGSPRVRFAGFVAVEVRGRQVLHKAPIWTVS</sequence>
<keyword evidence="3" id="KW-1185">Reference proteome</keyword>
<evidence type="ECO:0008006" key="4">
    <source>
        <dbReference type="Google" id="ProtNLM"/>
    </source>
</evidence>
<name>A0A218YZE2_9HELO</name>
<dbReference type="Proteomes" id="UP000242519">
    <property type="component" value="Unassembled WGS sequence"/>
</dbReference>
<dbReference type="OrthoDB" id="4155914at2759"/>
<comment type="caution">
    <text evidence="2">The sequence shown here is derived from an EMBL/GenBank/DDBJ whole genome shotgun (WGS) entry which is preliminary data.</text>
</comment>
<dbReference type="AlphaFoldDB" id="A0A218YZE2"/>
<feature type="compositionally biased region" description="Basic and acidic residues" evidence="1">
    <location>
        <begin position="320"/>
        <end position="329"/>
    </location>
</feature>
<dbReference type="EMBL" id="MZNU01000308">
    <property type="protein sequence ID" value="OWP00730.1"/>
    <property type="molecule type" value="Genomic_DNA"/>
</dbReference>
<feature type="compositionally biased region" description="Polar residues" evidence="1">
    <location>
        <begin position="333"/>
        <end position="370"/>
    </location>
</feature>
<feature type="compositionally biased region" description="Basic and acidic residues" evidence="1">
    <location>
        <begin position="788"/>
        <end position="800"/>
    </location>
</feature>
<feature type="compositionally biased region" description="Low complexity" evidence="1">
    <location>
        <begin position="50"/>
        <end position="61"/>
    </location>
</feature>
<feature type="region of interest" description="Disordered" evidence="1">
    <location>
        <begin position="47"/>
        <end position="467"/>
    </location>
</feature>
<feature type="compositionally biased region" description="Low complexity" evidence="1">
    <location>
        <begin position="423"/>
        <end position="433"/>
    </location>
</feature>
<feature type="compositionally biased region" description="Basic and acidic residues" evidence="1">
    <location>
        <begin position="88"/>
        <end position="97"/>
    </location>
</feature>
<accession>A0A218YZE2</accession>
<feature type="compositionally biased region" description="Polar residues" evidence="1">
    <location>
        <begin position="725"/>
        <end position="736"/>
    </location>
</feature>
<dbReference type="InParanoid" id="A0A218YZE2"/>
<feature type="compositionally biased region" description="Low complexity" evidence="1">
    <location>
        <begin position="131"/>
        <end position="144"/>
    </location>
</feature>
<gene>
    <name evidence="2" type="ORF">B2J93_8421</name>
</gene>
<feature type="compositionally biased region" description="Basic and acidic residues" evidence="1">
    <location>
        <begin position="739"/>
        <end position="752"/>
    </location>
</feature>
<evidence type="ECO:0000313" key="3">
    <source>
        <dbReference type="Proteomes" id="UP000242519"/>
    </source>
</evidence>
<protein>
    <recommendedName>
        <fullName evidence="4">S-adenosylmethionine-dependent methyltransferase-like protein</fullName>
    </recommendedName>
</protein>
<evidence type="ECO:0000313" key="2">
    <source>
        <dbReference type="EMBL" id="OWP00730.1"/>
    </source>
</evidence>
<feature type="compositionally biased region" description="Basic and acidic residues" evidence="1">
    <location>
        <begin position="161"/>
        <end position="174"/>
    </location>
</feature>